<evidence type="ECO:0000256" key="10">
    <source>
        <dbReference type="SAM" id="Phobius"/>
    </source>
</evidence>
<dbReference type="RefSeq" id="WP_075622260.1">
    <property type="nucleotide sequence ID" value="NZ_CP015607.1"/>
</dbReference>
<keyword evidence="10" id="KW-1133">Transmembrane helix</keyword>
<dbReference type="PANTHER" id="PTHR24421:SF10">
    <property type="entry name" value="NITRATE_NITRITE SENSOR PROTEIN NARQ"/>
    <property type="match status" value="1"/>
</dbReference>
<dbReference type="GO" id="GO:0005524">
    <property type="term" value="F:ATP binding"/>
    <property type="evidence" value="ECO:0007669"/>
    <property type="project" value="UniProtKB-KW"/>
</dbReference>
<organism evidence="13 14">
    <name type="scientific">Bacillus safensis</name>
    <dbReference type="NCBI Taxonomy" id="561879"/>
    <lineage>
        <taxon>Bacteria</taxon>
        <taxon>Bacillati</taxon>
        <taxon>Bacillota</taxon>
        <taxon>Bacilli</taxon>
        <taxon>Bacillales</taxon>
        <taxon>Bacillaceae</taxon>
        <taxon>Bacillus</taxon>
    </lineage>
</organism>
<feature type="transmembrane region" description="Helical" evidence="10">
    <location>
        <begin position="34"/>
        <end position="53"/>
    </location>
</feature>
<gene>
    <name evidence="13" type="ORF">BSA145_09150</name>
</gene>
<keyword evidence="6 13" id="KW-0418">Kinase</keyword>
<dbReference type="PANTHER" id="PTHR24421">
    <property type="entry name" value="NITRATE/NITRITE SENSOR PROTEIN NARX-RELATED"/>
    <property type="match status" value="1"/>
</dbReference>
<keyword evidence="8" id="KW-0902">Two-component regulatory system</keyword>
<evidence type="ECO:0000256" key="1">
    <source>
        <dbReference type="ARBA" id="ARBA00000085"/>
    </source>
</evidence>
<dbReference type="EC" id="2.7.13.3" evidence="2"/>
<feature type="domain" description="Histidine kinase/HSP90-like ATPase" evidence="11">
    <location>
        <begin position="310"/>
        <end position="399"/>
    </location>
</feature>
<dbReference type="Pfam" id="PF02518">
    <property type="entry name" value="HATPase_c"/>
    <property type="match status" value="1"/>
</dbReference>
<evidence type="ECO:0000256" key="8">
    <source>
        <dbReference type="ARBA" id="ARBA00023012"/>
    </source>
</evidence>
<dbReference type="GO" id="GO:0000155">
    <property type="term" value="F:phosphorelay sensor kinase activity"/>
    <property type="evidence" value="ECO:0007669"/>
    <property type="project" value="InterPro"/>
</dbReference>
<evidence type="ECO:0000256" key="4">
    <source>
        <dbReference type="ARBA" id="ARBA00022679"/>
    </source>
</evidence>
<protein>
    <recommendedName>
        <fullName evidence="2">histidine kinase</fullName>
        <ecNumber evidence="2">2.7.13.3</ecNumber>
    </recommendedName>
</protein>
<sequence>MNLQQPLKLLGQIRRKFVLGLVLTYMYIQMYEPLSIGELVFRTFVYLVFLLCLFPKSKLSPKKQFSMLLLMWILTHLLWLVTGQIQDSIGLTFFMIGFIVFRFSEAHHPYLFAIIFFTSGISYYVNDFSWNMVITLPLFQLLVYTLVLISRMRRREQELKEEHFGELQLVHKELSEAHEQLKKANMELEEVTVQSLQFAVLEERSRIARDLHDSIGHQLTSMIVQLQSLPYRLKQEEPEQMAQTFQELINISKNCLTEVRSVVHHMASDDAGLGLAGLRSLIKQGEISGELDIHFHTEQLTYKKWPLSVSELLYRILQEAITNTIRHAKATAMTITLYNHQHELMMNIEDDGYLTSEKDISFGFGLSGMKARCDAAGGSLKTSIREPHGFCIHIQIPIKEDSET</sequence>
<accession>A0A1L6ZHP5</accession>
<keyword evidence="10" id="KW-0812">Transmembrane</keyword>
<dbReference type="Gene3D" id="1.20.5.1930">
    <property type="match status" value="1"/>
</dbReference>
<dbReference type="Proteomes" id="UP000185426">
    <property type="component" value="Chromosome"/>
</dbReference>
<dbReference type="GO" id="GO:0046983">
    <property type="term" value="F:protein dimerization activity"/>
    <property type="evidence" value="ECO:0007669"/>
    <property type="project" value="InterPro"/>
</dbReference>
<dbReference type="InterPro" id="IPR011712">
    <property type="entry name" value="Sig_transdc_His_kin_sub3_dim/P"/>
</dbReference>
<keyword evidence="4" id="KW-0808">Transferase</keyword>
<dbReference type="SUPFAM" id="SSF55874">
    <property type="entry name" value="ATPase domain of HSP90 chaperone/DNA topoisomerase II/histidine kinase"/>
    <property type="match status" value="1"/>
</dbReference>
<keyword evidence="5" id="KW-0547">Nucleotide-binding</keyword>
<dbReference type="AlphaFoldDB" id="A0A1L6ZHP5"/>
<evidence type="ECO:0000256" key="3">
    <source>
        <dbReference type="ARBA" id="ARBA00022553"/>
    </source>
</evidence>
<proteinExistence type="predicted"/>
<evidence type="ECO:0000259" key="11">
    <source>
        <dbReference type="Pfam" id="PF02518"/>
    </source>
</evidence>
<keyword evidence="3" id="KW-0597">Phosphoprotein</keyword>
<feature type="transmembrane region" description="Helical" evidence="10">
    <location>
        <begin position="65"/>
        <end position="82"/>
    </location>
</feature>
<feature type="coiled-coil region" evidence="9">
    <location>
        <begin position="167"/>
        <end position="194"/>
    </location>
</feature>
<evidence type="ECO:0000256" key="7">
    <source>
        <dbReference type="ARBA" id="ARBA00022840"/>
    </source>
</evidence>
<feature type="transmembrane region" description="Helical" evidence="10">
    <location>
        <begin position="132"/>
        <end position="150"/>
    </location>
</feature>
<dbReference type="InterPro" id="IPR036890">
    <property type="entry name" value="HATPase_C_sf"/>
</dbReference>
<dbReference type="InterPro" id="IPR003594">
    <property type="entry name" value="HATPase_dom"/>
</dbReference>
<evidence type="ECO:0000256" key="9">
    <source>
        <dbReference type="SAM" id="Coils"/>
    </source>
</evidence>
<dbReference type="Pfam" id="PF07730">
    <property type="entry name" value="HisKA_3"/>
    <property type="match status" value="1"/>
</dbReference>
<reference evidence="13 14" key="1">
    <citation type="submission" date="2016-05" db="EMBL/GenBank/DDBJ databases">
        <title>Complete Genome and Methylome Analysis of Psychrotrophic Bacterial Isolates from Antarctic Lake Untersee.</title>
        <authorList>
            <person name="Fomenkov A."/>
            <person name="Akimov V.N."/>
            <person name="Vasilyeva L.V."/>
            <person name="Andersen D."/>
            <person name="Vincze T."/>
            <person name="Roberts R.J."/>
        </authorList>
    </citation>
    <scope>NUCLEOTIDE SEQUENCE [LARGE SCALE GENOMIC DNA]</scope>
    <source>
        <strain evidence="13 14">U14-5</strain>
    </source>
</reference>
<evidence type="ECO:0000259" key="12">
    <source>
        <dbReference type="Pfam" id="PF07730"/>
    </source>
</evidence>
<dbReference type="Gene3D" id="3.30.565.10">
    <property type="entry name" value="Histidine kinase-like ATPase, C-terminal domain"/>
    <property type="match status" value="1"/>
</dbReference>
<keyword evidence="9" id="KW-0175">Coiled coil</keyword>
<evidence type="ECO:0000256" key="2">
    <source>
        <dbReference type="ARBA" id="ARBA00012438"/>
    </source>
</evidence>
<dbReference type="EMBL" id="CP015607">
    <property type="protein sequence ID" value="APT46045.1"/>
    <property type="molecule type" value="Genomic_DNA"/>
</dbReference>
<evidence type="ECO:0000256" key="5">
    <source>
        <dbReference type="ARBA" id="ARBA00022741"/>
    </source>
</evidence>
<dbReference type="CDD" id="cd16917">
    <property type="entry name" value="HATPase_UhpB-NarQ-NarX-like"/>
    <property type="match status" value="1"/>
</dbReference>
<feature type="domain" description="Signal transduction histidine kinase subgroup 3 dimerisation and phosphoacceptor" evidence="12">
    <location>
        <begin position="203"/>
        <end position="269"/>
    </location>
</feature>
<name>A0A1L6ZHP5_BACIA</name>
<dbReference type="GO" id="GO:0016020">
    <property type="term" value="C:membrane"/>
    <property type="evidence" value="ECO:0007669"/>
    <property type="project" value="InterPro"/>
</dbReference>
<evidence type="ECO:0000313" key="14">
    <source>
        <dbReference type="Proteomes" id="UP000185426"/>
    </source>
</evidence>
<keyword evidence="7" id="KW-0067">ATP-binding</keyword>
<keyword evidence="10" id="KW-0472">Membrane</keyword>
<comment type="catalytic activity">
    <reaction evidence="1">
        <text>ATP + protein L-histidine = ADP + protein N-phospho-L-histidine.</text>
        <dbReference type="EC" id="2.7.13.3"/>
    </reaction>
</comment>
<evidence type="ECO:0000313" key="13">
    <source>
        <dbReference type="EMBL" id="APT46045.1"/>
    </source>
</evidence>
<dbReference type="InterPro" id="IPR050482">
    <property type="entry name" value="Sensor_HK_TwoCompSys"/>
</dbReference>
<evidence type="ECO:0000256" key="6">
    <source>
        <dbReference type="ARBA" id="ARBA00022777"/>
    </source>
</evidence>